<feature type="domain" description="HTH gntR-type" evidence="4">
    <location>
        <begin position="9"/>
        <end position="76"/>
    </location>
</feature>
<evidence type="ECO:0000259" key="4">
    <source>
        <dbReference type="PROSITE" id="PS50949"/>
    </source>
</evidence>
<accession>A0A071MRJ1</accession>
<dbReference type="AlphaFoldDB" id="A0A071MRJ1"/>
<dbReference type="Gene3D" id="1.20.120.530">
    <property type="entry name" value="GntR ligand-binding domain-like"/>
    <property type="match status" value="1"/>
</dbReference>
<evidence type="ECO:0000256" key="3">
    <source>
        <dbReference type="ARBA" id="ARBA00023163"/>
    </source>
</evidence>
<dbReference type="InterPro" id="IPR036390">
    <property type="entry name" value="WH_DNA-bd_sf"/>
</dbReference>
<evidence type="ECO:0000313" key="5">
    <source>
        <dbReference type="EMBL" id="KEA59126.1"/>
    </source>
</evidence>
<dbReference type="SMART" id="SM00895">
    <property type="entry name" value="FCD"/>
    <property type="match status" value="1"/>
</dbReference>
<dbReference type="PROSITE" id="PS50949">
    <property type="entry name" value="HTH_GNTR"/>
    <property type="match status" value="1"/>
</dbReference>
<dbReference type="SUPFAM" id="SSF46785">
    <property type="entry name" value="Winged helix' DNA-binding domain"/>
    <property type="match status" value="1"/>
</dbReference>
<dbReference type="Gene3D" id="1.10.10.10">
    <property type="entry name" value="Winged helix-like DNA-binding domain superfamily/Winged helix DNA-binding domain"/>
    <property type="match status" value="1"/>
</dbReference>
<keyword evidence="3" id="KW-0804">Transcription</keyword>
<dbReference type="CDD" id="cd07377">
    <property type="entry name" value="WHTH_GntR"/>
    <property type="match status" value="1"/>
</dbReference>
<dbReference type="InterPro" id="IPR036388">
    <property type="entry name" value="WH-like_DNA-bd_sf"/>
</dbReference>
<dbReference type="InterPro" id="IPR000524">
    <property type="entry name" value="Tscrpt_reg_HTH_GntR"/>
</dbReference>
<keyword evidence="1" id="KW-0805">Transcription regulation</keyword>
<dbReference type="GO" id="GO:0003677">
    <property type="term" value="F:DNA binding"/>
    <property type="evidence" value="ECO:0007669"/>
    <property type="project" value="UniProtKB-KW"/>
</dbReference>
<sequence length="224" mass="25709">MASEKARGQSVADRISHQLREHIISGKLPPGTALIEMDLAAEYDTSRNSLREVLHQLGREGLVTFVRHKGVVVRTLNRQDVRDLYVARRTLELHALNTAELAQPALLEKMQTAIRAAERELDKENWQAVGTHSLRFHQHIVALQKSALLDEFFRTISAQLRLVFAADPDEKRVQTPDWIQREYQIYDLLTQNRRSEAVTTLARYLDDSERMLVEAIKRGHRDAA</sequence>
<dbReference type="OrthoDB" id="9799812at2"/>
<dbReference type="InterPro" id="IPR011711">
    <property type="entry name" value="GntR_C"/>
</dbReference>
<dbReference type="EMBL" id="JJOA01000011">
    <property type="protein sequence ID" value="KEA59126.1"/>
    <property type="molecule type" value="Genomic_DNA"/>
</dbReference>
<keyword evidence="2" id="KW-0238">DNA-binding</keyword>
<protein>
    <submittedName>
        <fullName evidence="5">GntR family transcriptional regulator</fullName>
    </submittedName>
</protein>
<reference evidence="5" key="1">
    <citation type="submission" date="2014-04" db="EMBL/GenBank/DDBJ databases">
        <title>In planta biocontrol of soil-borne Fusarium wilt of banana through a plant endophytic bacterium, Burkholderia cenocepacia 869T2.</title>
        <authorList>
            <person name="Ho Y.-N."/>
            <person name="Chiang H.-M."/>
            <person name="Chao C.-P."/>
            <person name="Su C.-C."/>
            <person name="Hsu H.-F."/>
            <person name="Guo C.-T."/>
            <person name="Hsieh J.-L."/>
            <person name="Huang C.-C."/>
        </authorList>
    </citation>
    <scope>NUCLEOTIDE SEQUENCE [LARGE SCALE GENOMIC DNA]</scope>
    <source>
        <strain evidence="5">869T2</strain>
    </source>
</reference>
<dbReference type="PANTHER" id="PTHR43537">
    <property type="entry name" value="TRANSCRIPTIONAL REGULATOR, GNTR FAMILY"/>
    <property type="match status" value="1"/>
</dbReference>
<dbReference type="InterPro" id="IPR008920">
    <property type="entry name" value="TF_FadR/GntR_C"/>
</dbReference>
<evidence type="ECO:0000256" key="1">
    <source>
        <dbReference type="ARBA" id="ARBA00023015"/>
    </source>
</evidence>
<proteinExistence type="predicted"/>
<organism evidence="5">
    <name type="scientific">Burkholderia cenocepacia</name>
    <dbReference type="NCBI Taxonomy" id="95486"/>
    <lineage>
        <taxon>Bacteria</taxon>
        <taxon>Pseudomonadati</taxon>
        <taxon>Pseudomonadota</taxon>
        <taxon>Betaproteobacteria</taxon>
        <taxon>Burkholderiales</taxon>
        <taxon>Burkholderiaceae</taxon>
        <taxon>Burkholderia</taxon>
        <taxon>Burkholderia cepacia complex</taxon>
    </lineage>
</organism>
<dbReference type="Pfam" id="PF07729">
    <property type="entry name" value="FCD"/>
    <property type="match status" value="1"/>
</dbReference>
<dbReference type="GO" id="GO:0003700">
    <property type="term" value="F:DNA-binding transcription factor activity"/>
    <property type="evidence" value="ECO:0007669"/>
    <property type="project" value="InterPro"/>
</dbReference>
<dbReference type="PANTHER" id="PTHR43537:SF45">
    <property type="entry name" value="GNTR FAMILY REGULATORY PROTEIN"/>
    <property type="match status" value="1"/>
</dbReference>
<dbReference type="SUPFAM" id="SSF48008">
    <property type="entry name" value="GntR ligand-binding domain-like"/>
    <property type="match status" value="1"/>
</dbReference>
<name>A0A071MRJ1_9BURK</name>
<evidence type="ECO:0000256" key="2">
    <source>
        <dbReference type="ARBA" id="ARBA00023125"/>
    </source>
</evidence>
<gene>
    <name evidence="5" type="ORF">DT99_12875</name>
</gene>
<dbReference type="SMART" id="SM00345">
    <property type="entry name" value="HTH_GNTR"/>
    <property type="match status" value="1"/>
</dbReference>
<dbReference type="Pfam" id="PF00392">
    <property type="entry name" value="GntR"/>
    <property type="match status" value="1"/>
</dbReference>
<comment type="caution">
    <text evidence="5">The sequence shown here is derived from an EMBL/GenBank/DDBJ whole genome shotgun (WGS) entry which is preliminary data.</text>
</comment>